<dbReference type="Proteomes" id="UP000663832">
    <property type="component" value="Unassembled WGS sequence"/>
</dbReference>
<evidence type="ECO:0000313" key="2">
    <source>
        <dbReference type="EMBL" id="CAF1318111.1"/>
    </source>
</evidence>
<comment type="caution">
    <text evidence="2">The sequence shown here is derived from an EMBL/GenBank/DDBJ whole genome shotgun (WGS) entry which is preliminary data.</text>
</comment>
<evidence type="ECO:0000313" key="1">
    <source>
        <dbReference type="EMBL" id="CAF1146142.1"/>
    </source>
</evidence>
<sequence length="271" mass="32484">MACNSAEIEQFNSSFWIERQWSFEHLHGWTKNWDNRIFYSNNPYRRKYFTLYGETGQLEKKIHLNTVLHVHIRSLQAIINCIYYFPRVTKITFEHIFDISQDSIATSLNCIIPLKQITKLVVNCHCFSFEQIIQILYLTSNLCIMILKSIYLSIPDYWSLQQNENFQRVSKTNRITNITIEEKCKLIDIRLLVALCPRLEHLTIHIPTDVFQLTIRFLLSKTNENIRRLFSLCLTHESKSLVETLKTFIESEKLLDNYFLEFFEDKLYLYW</sequence>
<dbReference type="OrthoDB" id="10019711at2759"/>
<evidence type="ECO:0000313" key="3">
    <source>
        <dbReference type="Proteomes" id="UP000663832"/>
    </source>
</evidence>
<proteinExistence type="predicted"/>
<protein>
    <submittedName>
        <fullName evidence="2">Uncharacterized protein</fullName>
    </submittedName>
</protein>
<accession>A0A815EZ52</accession>
<name>A0A815EZ52_9BILA</name>
<dbReference type="AlphaFoldDB" id="A0A815EZ52"/>
<keyword evidence="3" id="KW-1185">Reference proteome</keyword>
<gene>
    <name evidence="1" type="ORF">BJG266_LOCUS23825</name>
    <name evidence="2" type="ORF">QVE165_LOCUS32180</name>
</gene>
<dbReference type="EMBL" id="CAJNOM010000283">
    <property type="protein sequence ID" value="CAF1318111.1"/>
    <property type="molecule type" value="Genomic_DNA"/>
</dbReference>
<organism evidence="2 3">
    <name type="scientific">Adineta steineri</name>
    <dbReference type="NCBI Taxonomy" id="433720"/>
    <lineage>
        <taxon>Eukaryota</taxon>
        <taxon>Metazoa</taxon>
        <taxon>Spiralia</taxon>
        <taxon>Gnathifera</taxon>
        <taxon>Rotifera</taxon>
        <taxon>Eurotatoria</taxon>
        <taxon>Bdelloidea</taxon>
        <taxon>Adinetida</taxon>
        <taxon>Adinetidae</taxon>
        <taxon>Adineta</taxon>
    </lineage>
</organism>
<dbReference type="EMBL" id="CAJNOI010000163">
    <property type="protein sequence ID" value="CAF1146142.1"/>
    <property type="molecule type" value="Genomic_DNA"/>
</dbReference>
<dbReference type="Proteomes" id="UP000663877">
    <property type="component" value="Unassembled WGS sequence"/>
</dbReference>
<reference evidence="2" key="1">
    <citation type="submission" date="2021-02" db="EMBL/GenBank/DDBJ databases">
        <authorList>
            <person name="Nowell W R."/>
        </authorList>
    </citation>
    <scope>NUCLEOTIDE SEQUENCE</scope>
</reference>